<evidence type="ECO:0000256" key="1">
    <source>
        <dbReference type="SAM" id="Phobius"/>
    </source>
</evidence>
<comment type="caution">
    <text evidence="2">The sequence shown here is derived from an EMBL/GenBank/DDBJ whole genome shotgun (WGS) entry which is preliminary data.</text>
</comment>
<name>A0A7X2G171_LIMRT</name>
<gene>
    <name evidence="2" type="ORF">GIX76_07855</name>
</gene>
<dbReference type="RefSeq" id="WP_153704194.1">
    <property type="nucleotide sequence ID" value="NZ_WJND01000012.1"/>
</dbReference>
<keyword evidence="1" id="KW-0812">Transmembrane</keyword>
<evidence type="ECO:0000313" key="2">
    <source>
        <dbReference type="EMBL" id="MRG89896.1"/>
    </source>
</evidence>
<sequence>MNTSNWLSVLTMIVSIASIFISGYVSSRNVIKKLGNDQKLKRYQTYYIPFIKAFYEIKPKYWDFYDLRSAVSKDNESLIFNISSLLYKNLEYMGKDLPPLVARFNLIADERYSTLSTALYSGFINAPSVEESIKGVEEVNELFDKIVVETLQEATQLAKELKLEPIAKPLLSSYLDQKSRRPRLIAKLRSEQKDYK</sequence>
<protein>
    <submittedName>
        <fullName evidence="2">Uncharacterized protein</fullName>
    </submittedName>
</protein>
<keyword evidence="1" id="KW-1133">Transmembrane helix</keyword>
<organism evidence="2 3">
    <name type="scientific">Limosilactobacillus reuteri</name>
    <name type="common">Lactobacillus reuteri</name>
    <dbReference type="NCBI Taxonomy" id="1598"/>
    <lineage>
        <taxon>Bacteria</taxon>
        <taxon>Bacillati</taxon>
        <taxon>Bacillota</taxon>
        <taxon>Bacilli</taxon>
        <taxon>Lactobacillales</taxon>
        <taxon>Lactobacillaceae</taxon>
        <taxon>Limosilactobacillus</taxon>
    </lineage>
</organism>
<dbReference type="EMBL" id="WJND01000012">
    <property type="protein sequence ID" value="MRG89896.1"/>
    <property type="molecule type" value="Genomic_DNA"/>
</dbReference>
<evidence type="ECO:0000313" key="3">
    <source>
        <dbReference type="Proteomes" id="UP000460207"/>
    </source>
</evidence>
<dbReference type="AlphaFoldDB" id="A0A7X2G171"/>
<reference evidence="2 3" key="1">
    <citation type="submission" date="2019-11" db="EMBL/GenBank/DDBJ databases">
        <title>Draft genome sequence of 12 host-associated Lactobacillus reuteri rodent strains.</title>
        <authorList>
            <person name="Zhang S."/>
            <person name="Ozcam M."/>
            <person name="Van Pijkeren J.P."/>
        </authorList>
    </citation>
    <scope>NUCLEOTIDE SEQUENCE [LARGE SCALE GENOMIC DNA]</scope>
    <source>
        <strain evidence="2 3">N4I</strain>
    </source>
</reference>
<proteinExistence type="predicted"/>
<accession>A0A7X2G171</accession>
<feature type="transmembrane region" description="Helical" evidence="1">
    <location>
        <begin position="6"/>
        <end position="25"/>
    </location>
</feature>
<dbReference type="Proteomes" id="UP000460207">
    <property type="component" value="Unassembled WGS sequence"/>
</dbReference>
<keyword evidence="1" id="KW-0472">Membrane</keyword>